<evidence type="ECO:0000313" key="2">
    <source>
        <dbReference type="EMBL" id="KAA8589976.1"/>
    </source>
</evidence>
<proteinExistence type="predicted"/>
<protein>
    <submittedName>
        <fullName evidence="2">Uncharacterized protein</fullName>
    </submittedName>
</protein>
<keyword evidence="3" id="KW-1185">Reference proteome</keyword>
<feature type="region of interest" description="Disordered" evidence="1">
    <location>
        <begin position="127"/>
        <end position="192"/>
    </location>
</feature>
<organism evidence="2 3">
    <name type="scientific">Etheostoma spectabile</name>
    <name type="common">orangethroat darter</name>
    <dbReference type="NCBI Taxonomy" id="54343"/>
    <lineage>
        <taxon>Eukaryota</taxon>
        <taxon>Metazoa</taxon>
        <taxon>Chordata</taxon>
        <taxon>Craniata</taxon>
        <taxon>Vertebrata</taxon>
        <taxon>Euteleostomi</taxon>
        <taxon>Actinopterygii</taxon>
        <taxon>Neopterygii</taxon>
        <taxon>Teleostei</taxon>
        <taxon>Neoteleostei</taxon>
        <taxon>Acanthomorphata</taxon>
        <taxon>Eupercaria</taxon>
        <taxon>Perciformes</taxon>
        <taxon>Percoidei</taxon>
        <taxon>Percidae</taxon>
        <taxon>Etheostomatinae</taxon>
        <taxon>Etheostoma</taxon>
    </lineage>
</organism>
<gene>
    <name evidence="2" type="ORF">FQN60_013341</name>
</gene>
<sequence>MDELMRACGFKTSHMACKQTTSYENCNQSTNASLPFLPAWGKRSIELQLQGRHTASHSLVAFVDELLAEVAVDLQGGHAVMCGQGAVDELAELGVKTDKEAFAEGAMAMLGNAMSEDEETNLGGVMVEDDGGGEGFPSCGEKEVRGRVGKPPQAACWGAPRAEQFSGSPKTKKHLREGEGGRGKGRKRQEGG</sequence>
<feature type="compositionally biased region" description="Basic and acidic residues" evidence="1">
    <location>
        <begin position="176"/>
        <end position="192"/>
    </location>
</feature>
<dbReference type="AlphaFoldDB" id="A0A5J5DBC8"/>
<accession>A0A5J5DBC8</accession>
<name>A0A5J5DBC8_9PERO</name>
<dbReference type="Proteomes" id="UP000327493">
    <property type="component" value="Chromosome 9"/>
</dbReference>
<evidence type="ECO:0000313" key="3">
    <source>
        <dbReference type="Proteomes" id="UP000327493"/>
    </source>
</evidence>
<dbReference type="EMBL" id="VOFY01000009">
    <property type="protein sequence ID" value="KAA8589976.1"/>
    <property type="molecule type" value="Genomic_DNA"/>
</dbReference>
<reference evidence="2 3" key="1">
    <citation type="submission" date="2019-08" db="EMBL/GenBank/DDBJ databases">
        <title>A chromosome-level genome assembly, high-density linkage maps, and genome scans reveal the genomic architecture of hybrid incompatibilities underlying speciation via character displacement in darters (Percidae: Etheostominae).</title>
        <authorList>
            <person name="Moran R.L."/>
            <person name="Catchen J.M."/>
            <person name="Fuller R.C."/>
        </authorList>
    </citation>
    <scope>NUCLEOTIDE SEQUENCE [LARGE SCALE GENOMIC DNA]</scope>
    <source>
        <strain evidence="2">EspeVRDwgs_2016</strain>
        <tissue evidence="2">Muscle</tissue>
    </source>
</reference>
<comment type="caution">
    <text evidence="2">The sequence shown here is derived from an EMBL/GenBank/DDBJ whole genome shotgun (WGS) entry which is preliminary data.</text>
</comment>
<evidence type="ECO:0000256" key="1">
    <source>
        <dbReference type="SAM" id="MobiDB-lite"/>
    </source>
</evidence>